<dbReference type="NCBIfam" id="NF033516">
    <property type="entry name" value="transpos_IS3"/>
    <property type="match status" value="1"/>
</dbReference>
<dbReference type="PATRIC" id="fig|1679170.3.peg.2500"/>
<gene>
    <name evidence="3" type="ORF">AC625_11130</name>
</gene>
<dbReference type="InterPro" id="IPR025948">
    <property type="entry name" value="HTH-like_dom"/>
</dbReference>
<dbReference type="PANTHER" id="PTHR46889:SF7">
    <property type="entry name" value="TRANSPOSASE FOR INSERTION SEQUENCE ELEMENT IS904"/>
    <property type="match status" value="1"/>
</dbReference>
<dbReference type="Proteomes" id="UP000037146">
    <property type="component" value="Unassembled WGS sequence"/>
</dbReference>
<dbReference type="InterPro" id="IPR012337">
    <property type="entry name" value="RNaseH-like_sf"/>
</dbReference>
<keyword evidence="4" id="KW-1185">Reference proteome</keyword>
<dbReference type="PANTHER" id="PTHR46889">
    <property type="entry name" value="TRANSPOSASE INSF FOR INSERTION SEQUENCE IS3B-RELATED"/>
    <property type="match status" value="1"/>
</dbReference>
<name>A0A0K9GTM0_9BACI</name>
<evidence type="ECO:0000313" key="4">
    <source>
        <dbReference type="Proteomes" id="UP000037146"/>
    </source>
</evidence>
<comment type="function">
    <text evidence="1">Involved in the transposition of the insertion sequence.</text>
</comment>
<evidence type="ECO:0000256" key="1">
    <source>
        <dbReference type="ARBA" id="ARBA00002286"/>
    </source>
</evidence>
<dbReference type="GO" id="GO:0015074">
    <property type="term" value="P:DNA integration"/>
    <property type="evidence" value="ECO:0007669"/>
    <property type="project" value="InterPro"/>
</dbReference>
<dbReference type="GO" id="GO:0003676">
    <property type="term" value="F:nucleic acid binding"/>
    <property type="evidence" value="ECO:0007669"/>
    <property type="project" value="InterPro"/>
</dbReference>
<proteinExistence type="predicted"/>
<dbReference type="InterPro" id="IPR001584">
    <property type="entry name" value="Integrase_cat-core"/>
</dbReference>
<protein>
    <submittedName>
        <fullName evidence="3">Integrase</fullName>
    </submittedName>
</protein>
<sequence>MCEVLDMPRSTYYQSLIKTESARDRENRLLLEQIQLIHIKSKGRYGAPKIHFLLLKAGFSVSLKRVQRIMRKAGIYSITIKKFRPQTNRKPIEARENVLQQDFSTSKLNEKWVADITYIHTLRDGWCYLATVLDLYSKKIIGYSFSRSMTTELVLHALNNAVSIQQPTPGLILHTDLGSQYTSEGFSQALKEQKIIPSFSRKGCPYDHACIESFHSILKKEEVHHVTYLNFESANAALFQFIEGWYNRRRIHGQLNFHTPQEVENQFHQSA</sequence>
<dbReference type="InterPro" id="IPR036397">
    <property type="entry name" value="RNaseH_sf"/>
</dbReference>
<evidence type="ECO:0000259" key="2">
    <source>
        <dbReference type="PROSITE" id="PS50994"/>
    </source>
</evidence>
<organism evidence="3 4">
    <name type="scientific">Peribacillus loiseleuriae</name>
    <dbReference type="NCBI Taxonomy" id="1679170"/>
    <lineage>
        <taxon>Bacteria</taxon>
        <taxon>Bacillati</taxon>
        <taxon>Bacillota</taxon>
        <taxon>Bacilli</taxon>
        <taxon>Bacillales</taxon>
        <taxon>Bacillaceae</taxon>
        <taxon>Peribacillus</taxon>
    </lineage>
</organism>
<dbReference type="PROSITE" id="PS50994">
    <property type="entry name" value="INTEGRASE"/>
    <property type="match status" value="1"/>
</dbReference>
<dbReference type="SUPFAM" id="SSF53098">
    <property type="entry name" value="Ribonuclease H-like"/>
    <property type="match status" value="1"/>
</dbReference>
<feature type="domain" description="Integrase catalytic" evidence="2">
    <location>
        <begin position="103"/>
        <end position="268"/>
    </location>
</feature>
<evidence type="ECO:0000313" key="3">
    <source>
        <dbReference type="EMBL" id="KMY49995.1"/>
    </source>
</evidence>
<comment type="caution">
    <text evidence="3">The sequence shown here is derived from an EMBL/GenBank/DDBJ whole genome shotgun (WGS) entry which is preliminary data.</text>
</comment>
<dbReference type="EMBL" id="LFZW01000001">
    <property type="protein sequence ID" value="KMY49995.1"/>
    <property type="molecule type" value="Genomic_DNA"/>
</dbReference>
<accession>A0A0K9GTM0</accession>
<dbReference type="Pfam" id="PF00665">
    <property type="entry name" value="rve"/>
    <property type="match status" value="1"/>
</dbReference>
<dbReference type="InterPro" id="IPR050900">
    <property type="entry name" value="Transposase_IS3/IS150/IS904"/>
</dbReference>
<dbReference type="InterPro" id="IPR048020">
    <property type="entry name" value="Transpos_IS3"/>
</dbReference>
<dbReference type="Gene3D" id="3.30.420.10">
    <property type="entry name" value="Ribonuclease H-like superfamily/Ribonuclease H"/>
    <property type="match status" value="1"/>
</dbReference>
<dbReference type="AlphaFoldDB" id="A0A0K9GTM0"/>
<dbReference type="Pfam" id="PF13333">
    <property type="entry name" value="rve_2"/>
    <property type="match status" value="1"/>
</dbReference>
<reference evidence="4" key="1">
    <citation type="submission" date="2015-07" db="EMBL/GenBank/DDBJ databases">
        <title>Genome sequencing project for genomic taxonomy and phylogenomics of Bacillus-like bacteria.</title>
        <authorList>
            <person name="Liu B."/>
            <person name="Wang J."/>
            <person name="Zhu Y."/>
            <person name="Liu G."/>
            <person name="Chen Q."/>
            <person name="Chen Z."/>
            <person name="Lan J."/>
            <person name="Che J."/>
            <person name="Ge C."/>
            <person name="Shi H."/>
            <person name="Pan Z."/>
            <person name="Liu X."/>
        </authorList>
    </citation>
    <scope>NUCLEOTIDE SEQUENCE [LARGE SCALE GENOMIC DNA]</scope>
    <source>
        <strain evidence="4">FJAT-27997</strain>
    </source>
</reference>
<dbReference type="Pfam" id="PF13276">
    <property type="entry name" value="HTH_21"/>
    <property type="match status" value="1"/>
</dbReference>